<sequence length="311" mass="35294">MEKVWFEQNRAGQICQLALQQKQQAALWMTYSKDVFKPVPGQAPRGPTAEEAQVLSHFLDQDGRPHYIEPLSGVARNPQALCEGGGEANQRDIQYLVVDSLCGQPGPRRAKLFDLGSTTKWKPSKLTGDFLAADYRLALGALPSALLLFNMYRDRCLEFDDIYVWDAVKIGPNELKQWWDPLPDQLRARTRFYNVAVNETACESMANGVFAERGSFLHMLPIAAKPEDFVVVKLDLREGPELAIMEALARHPELSSLVDEIFVEYRFDFDGRQMDWGQTDQDRNVDTALDLMKRLRLAGVRSHFWMSASVI</sequence>
<dbReference type="AlphaFoldDB" id="A0A812T981"/>
<accession>A0A812T981</accession>
<evidence type="ECO:0000313" key="2">
    <source>
        <dbReference type="Proteomes" id="UP000604046"/>
    </source>
</evidence>
<keyword evidence="2" id="KW-1185">Reference proteome</keyword>
<proteinExistence type="predicted"/>
<name>A0A812T981_9DINO</name>
<gene>
    <name evidence="1" type="ORF">SNAT2548_LOCUS28557</name>
</gene>
<organism evidence="1 2">
    <name type="scientific">Symbiodinium natans</name>
    <dbReference type="NCBI Taxonomy" id="878477"/>
    <lineage>
        <taxon>Eukaryota</taxon>
        <taxon>Sar</taxon>
        <taxon>Alveolata</taxon>
        <taxon>Dinophyceae</taxon>
        <taxon>Suessiales</taxon>
        <taxon>Symbiodiniaceae</taxon>
        <taxon>Symbiodinium</taxon>
    </lineage>
</organism>
<dbReference type="OrthoDB" id="411029at2759"/>
<reference evidence="1" key="1">
    <citation type="submission" date="2021-02" db="EMBL/GenBank/DDBJ databases">
        <authorList>
            <person name="Dougan E. K."/>
            <person name="Rhodes N."/>
            <person name="Thang M."/>
            <person name="Chan C."/>
        </authorList>
    </citation>
    <scope>NUCLEOTIDE SEQUENCE</scope>
</reference>
<dbReference type="EMBL" id="CAJNDS010002522">
    <property type="protein sequence ID" value="CAE7509975.1"/>
    <property type="molecule type" value="Genomic_DNA"/>
</dbReference>
<dbReference type="Proteomes" id="UP000604046">
    <property type="component" value="Unassembled WGS sequence"/>
</dbReference>
<evidence type="ECO:0000313" key="1">
    <source>
        <dbReference type="EMBL" id="CAE7509975.1"/>
    </source>
</evidence>
<protein>
    <submittedName>
        <fullName evidence="1">Uncharacterized protein</fullName>
    </submittedName>
</protein>
<comment type="caution">
    <text evidence="1">The sequence shown here is derived from an EMBL/GenBank/DDBJ whole genome shotgun (WGS) entry which is preliminary data.</text>
</comment>